<gene>
    <name evidence="1" type="ORF">LDBPK_151010</name>
</gene>
<keyword evidence="1" id="KW-0687">Ribonucleoprotein</keyword>
<organism evidence="1 2">
    <name type="scientific">Leishmania donovani</name>
    <dbReference type="NCBI Taxonomy" id="5661"/>
    <lineage>
        <taxon>Eukaryota</taxon>
        <taxon>Discoba</taxon>
        <taxon>Euglenozoa</taxon>
        <taxon>Kinetoplastea</taxon>
        <taxon>Metakinetoplastina</taxon>
        <taxon>Trypanosomatida</taxon>
        <taxon>Trypanosomatidae</taxon>
        <taxon>Leishmaniinae</taxon>
        <taxon>Leishmania</taxon>
    </lineage>
</organism>
<dbReference type="GeneID" id="13392341"/>
<dbReference type="RefSeq" id="XP_003863944.1">
    <property type="nucleotide sequence ID" value="XM_003863896.1"/>
</dbReference>
<name>E9BQ49_LEIDO</name>
<keyword evidence="1" id="KW-0689">Ribosomal protein</keyword>
<evidence type="ECO:0000313" key="1">
    <source>
        <dbReference type="EMBL" id="CBZ37261.1"/>
    </source>
</evidence>
<dbReference type="VEuPathDB" id="TriTrypDB:LdBPK_151010.1"/>
<dbReference type="EMBL" id="FR799620">
    <property type="protein sequence ID" value="CBZ37261.1"/>
    <property type="molecule type" value="Genomic_DNA"/>
</dbReference>
<accession>E9BQ49</accession>
<proteinExistence type="predicted"/>
<dbReference type="Proteomes" id="UP000008980">
    <property type="component" value="Chromosome 33"/>
</dbReference>
<dbReference type="GO" id="GO:0005840">
    <property type="term" value="C:ribosome"/>
    <property type="evidence" value="ECO:0007669"/>
    <property type="project" value="UniProtKB-KW"/>
</dbReference>
<dbReference type="KEGG" id="ldo:LDBPK_151010"/>
<reference evidence="1 2" key="1">
    <citation type="journal article" date="2011" name="Genome Res.">
        <title>Whole genome sequencing of multiple Leishmania donovani clinical isolates provides insights into population structure and mechanisms of drug resistance.</title>
        <authorList>
            <person name="Downing T."/>
            <person name="Imamura H."/>
            <person name="Decuypere S."/>
            <person name="Clark T.G."/>
            <person name="Coombs G.H."/>
            <person name="Cotton J.A."/>
            <person name="Hilley J.D."/>
            <person name="de Doncker S."/>
            <person name="Maes I."/>
            <person name="Mottram J.C."/>
            <person name="Quail M.A."/>
            <person name="Rijal S."/>
            <person name="Sanders M."/>
            <person name="Schonian G."/>
            <person name="Stark O."/>
            <person name="Sundar S."/>
            <person name="Vanaerschot M."/>
            <person name="Hertz-Fowler C."/>
            <person name="Dujardin J.C."/>
            <person name="Berriman M."/>
        </authorList>
    </citation>
    <scope>NUCLEOTIDE SEQUENCE [LARGE SCALE GENOMIC DNA]</scope>
    <source>
        <strain evidence="1 2">BPK282A1</strain>
    </source>
</reference>
<reference evidence="2" key="2">
    <citation type="submission" date="2011-02" db="EMBL/GenBank/DDBJ databases">
        <title>Whole genome sequencing of Leishmania donovani clinical lines reveals dynamic variation related to drug resistance.</title>
        <authorList>
            <person name="Downing T."/>
            <person name="Imamura H."/>
            <person name="Sanders M."/>
            <person name="Decuypere S."/>
            <person name="Hertz-Fowler C."/>
            <person name="Clark T.G."/>
            <person name="Rijal S."/>
            <person name="Sundar S."/>
            <person name="Quail M.A."/>
            <person name="De Doncker S."/>
            <person name="Maes I."/>
            <person name="Vanaerschot M."/>
            <person name="Stark O."/>
            <person name="Schonian G."/>
            <person name="Dujardin J.C."/>
            <person name="Berriman M."/>
        </authorList>
    </citation>
    <scope>NUCLEOTIDE SEQUENCE [LARGE SCALE GENOMIC DNA]</scope>
    <source>
        <strain evidence="2">BPK282A1</strain>
    </source>
</reference>
<evidence type="ECO:0000313" key="2">
    <source>
        <dbReference type="Proteomes" id="UP000008980"/>
    </source>
</evidence>
<dbReference type="AlphaFoldDB" id="E9BQ49"/>
<protein>
    <submittedName>
        <fullName evidence="1">40S ribosomal protein S3, putative</fullName>
    </submittedName>
</protein>
<sequence length="148" mass="17100">MQRHMVSPCASTTNALIECFTASPSCDMLPSAPCNTSPLVWLPACFRLRFRCPRWSHVFPIIPPRSTYTLAHPPLYPLRAVDTQTCMCTFVKHFRTCSLPLFFGDFCLCRFSCARRRCAIRISPMVSRLVTRAHTYTHIYYMYVYVCV</sequence>